<sequence length="309" mass="31208">MALLKCLVPALVLLAAIAPAAAVVEVRQCQWAGAFCDLSSAYVVKHIADFNATGNATATAILKAATKDAACAARATVDDCIAAPWEAGCEWFDAETLPSCVAPDAVDREIAAALTCPGTLAQLQSGCAPIVNADRCGAAPDCVWDKTDETCRAKKLQGMIDSPDKAKALEAQYNKRDPAIFGNCTSLKTLFTIQDVCPITANFSTCPRPNCAFDGSTCVHTQTLLMKLAGLANTSEAFAAATACNAATTRNSCAEVGAPIQIANATLSAAALGDIAAVKATAASGAAAAAAAGLAPLLAMLAAAAAAVL</sequence>
<evidence type="ECO:0000256" key="2">
    <source>
        <dbReference type="SAM" id="SignalP"/>
    </source>
</evidence>
<proteinExistence type="predicted"/>
<reference evidence="3 4" key="1">
    <citation type="journal article" date="2018" name="Sci. Rep.">
        <title>Raphidocelis subcapitata (=Pseudokirchneriella subcapitata) provides an insight into genome evolution and environmental adaptations in the Sphaeropleales.</title>
        <authorList>
            <person name="Suzuki S."/>
            <person name="Yamaguchi H."/>
            <person name="Nakajima N."/>
            <person name="Kawachi M."/>
        </authorList>
    </citation>
    <scope>NUCLEOTIDE SEQUENCE [LARGE SCALE GENOMIC DNA]</scope>
    <source>
        <strain evidence="3 4">NIES-35</strain>
    </source>
</reference>
<name>A0A2V0NNU0_9CHLO</name>
<keyword evidence="1" id="KW-0812">Transmembrane</keyword>
<evidence type="ECO:0000313" key="4">
    <source>
        <dbReference type="Proteomes" id="UP000247498"/>
    </source>
</evidence>
<keyword evidence="1" id="KW-1133">Transmembrane helix</keyword>
<dbReference type="Proteomes" id="UP000247498">
    <property type="component" value="Unassembled WGS sequence"/>
</dbReference>
<accession>A0A2V0NNU0</accession>
<protein>
    <recommendedName>
        <fullName evidence="5">Secreted protein</fullName>
    </recommendedName>
</protein>
<dbReference type="EMBL" id="BDRX01000009">
    <property type="protein sequence ID" value="GBF89254.1"/>
    <property type="molecule type" value="Genomic_DNA"/>
</dbReference>
<evidence type="ECO:0000313" key="3">
    <source>
        <dbReference type="EMBL" id="GBF89254.1"/>
    </source>
</evidence>
<evidence type="ECO:0008006" key="5">
    <source>
        <dbReference type="Google" id="ProtNLM"/>
    </source>
</evidence>
<organism evidence="3 4">
    <name type="scientific">Raphidocelis subcapitata</name>
    <dbReference type="NCBI Taxonomy" id="307507"/>
    <lineage>
        <taxon>Eukaryota</taxon>
        <taxon>Viridiplantae</taxon>
        <taxon>Chlorophyta</taxon>
        <taxon>core chlorophytes</taxon>
        <taxon>Chlorophyceae</taxon>
        <taxon>CS clade</taxon>
        <taxon>Sphaeropleales</taxon>
        <taxon>Selenastraceae</taxon>
        <taxon>Raphidocelis</taxon>
    </lineage>
</organism>
<feature type="chain" id="PRO_5016096146" description="Secreted protein" evidence="2">
    <location>
        <begin position="23"/>
        <end position="309"/>
    </location>
</feature>
<dbReference type="OrthoDB" id="10554531at2759"/>
<comment type="caution">
    <text evidence="3">The sequence shown here is derived from an EMBL/GenBank/DDBJ whole genome shotgun (WGS) entry which is preliminary data.</text>
</comment>
<dbReference type="AlphaFoldDB" id="A0A2V0NNU0"/>
<feature type="signal peptide" evidence="2">
    <location>
        <begin position="1"/>
        <end position="22"/>
    </location>
</feature>
<keyword evidence="1" id="KW-0472">Membrane</keyword>
<keyword evidence="2" id="KW-0732">Signal</keyword>
<gene>
    <name evidence="3" type="ORF">Rsub_02131</name>
</gene>
<keyword evidence="4" id="KW-1185">Reference proteome</keyword>
<evidence type="ECO:0000256" key="1">
    <source>
        <dbReference type="SAM" id="Phobius"/>
    </source>
</evidence>
<dbReference type="InParanoid" id="A0A2V0NNU0"/>
<feature type="transmembrane region" description="Helical" evidence="1">
    <location>
        <begin position="286"/>
        <end position="308"/>
    </location>
</feature>